<evidence type="ECO:0000256" key="1">
    <source>
        <dbReference type="SAM" id="MobiDB-lite"/>
    </source>
</evidence>
<evidence type="ECO:0000313" key="3">
    <source>
        <dbReference type="Proteomes" id="UP000192634"/>
    </source>
</evidence>
<reference evidence="2 3" key="1">
    <citation type="submission" date="2017-04" db="EMBL/GenBank/DDBJ databases">
        <authorList>
            <person name="Afonso C.L."/>
            <person name="Miller P.J."/>
            <person name="Scott M.A."/>
            <person name="Spackman E."/>
            <person name="Goraichik I."/>
            <person name="Dimitrov K.M."/>
            <person name="Suarez D.L."/>
            <person name="Swayne D.E."/>
        </authorList>
    </citation>
    <scope>NUCLEOTIDE SEQUENCE [LARGE SCALE GENOMIC DNA]</scope>
    <source>
        <strain evidence="2 3">CGMCC 1.12511</strain>
    </source>
</reference>
<dbReference type="Proteomes" id="UP000192634">
    <property type="component" value="Unassembled WGS sequence"/>
</dbReference>
<feature type="region of interest" description="Disordered" evidence="1">
    <location>
        <begin position="1"/>
        <end position="29"/>
    </location>
</feature>
<dbReference type="EMBL" id="FWXN01000001">
    <property type="protein sequence ID" value="SMC31623.1"/>
    <property type="molecule type" value="Genomic_DNA"/>
</dbReference>
<proteinExistence type="predicted"/>
<accession>A0A1W1Y649</accession>
<name>A0A1W1Y649_9MICO</name>
<dbReference type="RefSeq" id="WP_084449379.1">
    <property type="nucleotide sequence ID" value="NZ_FWXN01000001.1"/>
</dbReference>
<protein>
    <submittedName>
        <fullName evidence="2">Uncharacterized protein</fullName>
    </submittedName>
</protein>
<dbReference type="AlphaFoldDB" id="A0A1W1Y649"/>
<organism evidence="2 3">
    <name type="scientific">Janibacter indicus</name>
    <dbReference type="NCBI Taxonomy" id="857417"/>
    <lineage>
        <taxon>Bacteria</taxon>
        <taxon>Bacillati</taxon>
        <taxon>Actinomycetota</taxon>
        <taxon>Actinomycetes</taxon>
        <taxon>Micrococcales</taxon>
        <taxon>Intrasporangiaceae</taxon>
        <taxon>Janibacter</taxon>
    </lineage>
</organism>
<evidence type="ECO:0000313" key="2">
    <source>
        <dbReference type="EMBL" id="SMC31623.1"/>
    </source>
</evidence>
<gene>
    <name evidence="2" type="ORF">SAMN06296429_101108</name>
</gene>
<feature type="compositionally biased region" description="Basic and acidic residues" evidence="1">
    <location>
        <begin position="1"/>
        <end position="17"/>
    </location>
</feature>
<sequence length="111" mass="11594">MGRGGVARDGRGRRGGERQPQSGDGPGEALTVEQIESALISDRDIAGRGLDCRMIITPASLGPAHWDDYLGQLQSLGHQLRLPKAATQVCLVFDTSPPSGSDRSSPSSPAA</sequence>